<gene>
    <name evidence="2" type="ORF">E6K78_08500</name>
</gene>
<evidence type="ECO:0000313" key="2">
    <source>
        <dbReference type="EMBL" id="TMQ64983.1"/>
    </source>
</evidence>
<dbReference type="SUPFAM" id="SSF88697">
    <property type="entry name" value="PUA domain-like"/>
    <property type="match status" value="1"/>
</dbReference>
<evidence type="ECO:0000313" key="3">
    <source>
        <dbReference type="Proteomes" id="UP000316609"/>
    </source>
</evidence>
<dbReference type="InterPro" id="IPR015947">
    <property type="entry name" value="PUA-like_sf"/>
</dbReference>
<dbReference type="InterPro" id="IPR003111">
    <property type="entry name" value="Lon_prtase_N"/>
</dbReference>
<comment type="caution">
    <text evidence="2">The sequence shown here is derived from an EMBL/GenBank/DDBJ whole genome shotgun (WGS) entry which is preliminary data.</text>
</comment>
<sequence length="239" mass="26795">MCWSSSAKTEPRRKCPGLHREAALPSVPKYPVPVFPLSGAVLFPGARLPLHVFELRYRTMVRDALSGERMIALALPRQGWKAGDETSGLSSLGCLARLEEVEWLPDDCYDLKLLGLSRVQLERVVREYPYRAARVTLLPQDPLAEDDPLVLLERRALFEAFARAARQVAEAGRQAKAPDPHTAFEPLVNAICMKLEATPSVKMELLRMDSVVDRSRRAREMLEEWLRRPVGGAVGGERN</sequence>
<proteinExistence type="predicted"/>
<dbReference type="PANTHER" id="PTHR46732:SF8">
    <property type="entry name" value="ATP-DEPENDENT PROTEASE LA (LON) DOMAIN PROTEIN"/>
    <property type="match status" value="1"/>
</dbReference>
<dbReference type="Proteomes" id="UP000316609">
    <property type="component" value="Unassembled WGS sequence"/>
</dbReference>
<accession>A0A538TMZ8</accession>
<feature type="domain" description="Lon N-terminal" evidence="1">
    <location>
        <begin position="32"/>
        <end position="226"/>
    </location>
</feature>
<dbReference type="AlphaFoldDB" id="A0A538TMZ8"/>
<dbReference type="Pfam" id="PF02190">
    <property type="entry name" value="LON_substr_bdg"/>
    <property type="match status" value="1"/>
</dbReference>
<evidence type="ECO:0000259" key="1">
    <source>
        <dbReference type="PROSITE" id="PS51787"/>
    </source>
</evidence>
<dbReference type="PANTHER" id="PTHR46732">
    <property type="entry name" value="ATP-DEPENDENT PROTEASE LA (LON) DOMAIN PROTEIN"/>
    <property type="match status" value="1"/>
</dbReference>
<organism evidence="2 3">
    <name type="scientific">Eiseniibacteriota bacterium</name>
    <dbReference type="NCBI Taxonomy" id="2212470"/>
    <lineage>
        <taxon>Bacteria</taxon>
        <taxon>Candidatus Eiseniibacteriota</taxon>
    </lineage>
</organism>
<dbReference type="PROSITE" id="PS51787">
    <property type="entry name" value="LON_N"/>
    <property type="match status" value="1"/>
</dbReference>
<protein>
    <recommendedName>
        <fullName evidence="1">Lon N-terminal domain-containing protein</fullName>
    </recommendedName>
</protein>
<name>A0A538TMZ8_UNCEI</name>
<dbReference type="Gene3D" id="2.30.130.40">
    <property type="entry name" value="LON domain-like"/>
    <property type="match status" value="1"/>
</dbReference>
<reference evidence="2 3" key="1">
    <citation type="journal article" date="2019" name="Nat. Microbiol.">
        <title>Mediterranean grassland soil C-N compound turnover is dependent on rainfall and depth, and is mediated by genomically divergent microorganisms.</title>
        <authorList>
            <person name="Diamond S."/>
            <person name="Andeer P.F."/>
            <person name="Li Z."/>
            <person name="Crits-Christoph A."/>
            <person name="Burstein D."/>
            <person name="Anantharaman K."/>
            <person name="Lane K.R."/>
            <person name="Thomas B.C."/>
            <person name="Pan C."/>
            <person name="Northen T.R."/>
            <person name="Banfield J.F."/>
        </authorList>
    </citation>
    <scope>NUCLEOTIDE SEQUENCE [LARGE SCALE GENOMIC DNA]</scope>
    <source>
        <strain evidence="2">WS_8</strain>
    </source>
</reference>
<dbReference type="SMART" id="SM00464">
    <property type="entry name" value="LON"/>
    <property type="match status" value="1"/>
</dbReference>
<dbReference type="InterPro" id="IPR046336">
    <property type="entry name" value="Lon_prtase_N_sf"/>
</dbReference>
<dbReference type="EMBL" id="VBOY01000077">
    <property type="protein sequence ID" value="TMQ64983.1"/>
    <property type="molecule type" value="Genomic_DNA"/>
</dbReference>